<gene>
    <name evidence="2" type="ORF">GCM10022406_19530</name>
</gene>
<organism evidence="2 3">
    <name type="scientific">Hymenobacter algoricola</name>
    <dbReference type="NCBI Taxonomy" id="486267"/>
    <lineage>
        <taxon>Bacteria</taxon>
        <taxon>Pseudomonadati</taxon>
        <taxon>Bacteroidota</taxon>
        <taxon>Cytophagia</taxon>
        <taxon>Cytophagales</taxon>
        <taxon>Hymenobacteraceae</taxon>
        <taxon>Hymenobacter</taxon>
    </lineage>
</organism>
<dbReference type="PANTHER" id="PTHR43464:SF94">
    <property type="entry name" value="MALONYL-[ACYL-CARRIER PROTEIN] O-METHYLTRANSFERASE"/>
    <property type="match status" value="1"/>
</dbReference>
<feature type="domain" description="Methyltransferase type 11" evidence="1">
    <location>
        <begin position="42"/>
        <end position="132"/>
    </location>
</feature>
<comment type="caution">
    <text evidence="2">The sequence shown here is derived from an EMBL/GenBank/DDBJ whole genome shotgun (WGS) entry which is preliminary data.</text>
</comment>
<proteinExistence type="predicted"/>
<dbReference type="CDD" id="cd02440">
    <property type="entry name" value="AdoMet_MTases"/>
    <property type="match status" value="1"/>
</dbReference>
<dbReference type="InterPro" id="IPR013216">
    <property type="entry name" value="Methyltransf_11"/>
</dbReference>
<keyword evidence="2" id="KW-0808">Transferase</keyword>
<evidence type="ECO:0000313" key="3">
    <source>
        <dbReference type="Proteomes" id="UP001499909"/>
    </source>
</evidence>
<dbReference type="GO" id="GO:0032259">
    <property type="term" value="P:methylation"/>
    <property type="evidence" value="ECO:0007669"/>
    <property type="project" value="UniProtKB-KW"/>
</dbReference>
<dbReference type="InterPro" id="IPR029063">
    <property type="entry name" value="SAM-dependent_MTases_sf"/>
</dbReference>
<evidence type="ECO:0000313" key="2">
    <source>
        <dbReference type="EMBL" id="GAA3935255.1"/>
    </source>
</evidence>
<keyword evidence="3" id="KW-1185">Reference proteome</keyword>
<dbReference type="SUPFAM" id="SSF53335">
    <property type="entry name" value="S-adenosyl-L-methionine-dependent methyltransferases"/>
    <property type="match status" value="1"/>
</dbReference>
<dbReference type="EMBL" id="BAABDH010000036">
    <property type="protein sequence ID" value="GAA3935255.1"/>
    <property type="molecule type" value="Genomic_DNA"/>
</dbReference>
<sequence>MDLAYETKYHELEEQHWWFQSRRDVVFSLIQDLHLSKEAAILEVGCSGGPLQQRLRNEGYSNLTGIDLSESAIALAQQRQIPNVQLMDGARLDFTDASFDVVVASDVLEHIEDEQQALREWLRVLRPGGQLLVFVPAFNLLWSEHDVVNHHFRRYSGEELRTALTRAGLKVKRLSYWNSTLFLPAAAVRLLQRFRATPKNLPSGDLQTLPGSMNGALLALLRFENRLLRHVNLPVGISTFALAQKSA</sequence>
<protein>
    <submittedName>
        <fullName evidence="2">Class I SAM-dependent methyltransferase</fullName>
    </submittedName>
</protein>
<dbReference type="PANTHER" id="PTHR43464">
    <property type="entry name" value="METHYLTRANSFERASE"/>
    <property type="match status" value="1"/>
</dbReference>
<reference evidence="3" key="1">
    <citation type="journal article" date="2019" name="Int. J. Syst. Evol. Microbiol.">
        <title>The Global Catalogue of Microorganisms (GCM) 10K type strain sequencing project: providing services to taxonomists for standard genome sequencing and annotation.</title>
        <authorList>
            <consortium name="The Broad Institute Genomics Platform"/>
            <consortium name="The Broad Institute Genome Sequencing Center for Infectious Disease"/>
            <person name="Wu L."/>
            <person name="Ma J."/>
        </authorList>
    </citation>
    <scope>NUCLEOTIDE SEQUENCE [LARGE SCALE GENOMIC DNA]</scope>
    <source>
        <strain evidence="3">JCM 17214</strain>
    </source>
</reference>
<dbReference type="GO" id="GO:0008168">
    <property type="term" value="F:methyltransferase activity"/>
    <property type="evidence" value="ECO:0007669"/>
    <property type="project" value="UniProtKB-KW"/>
</dbReference>
<dbReference type="Pfam" id="PF08241">
    <property type="entry name" value="Methyltransf_11"/>
    <property type="match status" value="1"/>
</dbReference>
<keyword evidence="2" id="KW-0489">Methyltransferase</keyword>
<dbReference type="Proteomes" id="UP001499909">
    <property type="component" value="Unassembled WGS sequence"/>
</dbReference>
<name>A0ABP7N314_9BACT</name>
<accession>A0ABP7N314</accession>
<dbReference type="RefSeq" id="WP_345112992.1">
    <property type="nucleotide sequence ID" value="NZ_BAABDH010000036.1"/>
</dbReference>
<dbReference type="Gene3D" id="3.40.50.150">
    <property type="entry name" value="Vaccinia Virus protein VP39"/>
    <property type="match status" value="1"/>
</dbReference>
<evidence type="ECO:0000259" key="1">
    <source>
        <dbReference type="Pfam" id="PF08241"/>
    </source>
</evidence>